<dbReference type="Gene3D" id="3.40.50.1820">
    <property type="entry name" value="alpha/beta hydrolase"/>
    <property type="match status" value="1"/>
</dbReference>
<proteinExistence type="predicted"/>
<dbReference type="EMBL" id="LNYL01000044">
    <property type="protein sequence ID" value="KTD25560.1"/>
    <property type="molecule type" value="Genomic_DNA"/>
</dbReference>
<dbReference type="SUPFAM" id="SSF53474">
    <property type="entry name" value="alpha/beta-Hydrolases"/>
    <property type="match status" value="1"/>
</dbReference>
<dbReference type="AlphaFoldDB" id="A0A0W0VZP5"/>
<comment type="caution">
    <text evidence="1">The sequence shown here is derived from an EMBL/GenBank/DDBJ whole genome shotgun (WGS) entry which is preliminary data.</text>
</comment>
<accession>A0A0W0VZP5</accession>
<dbReference type="PATRIC" id="fig|466.6.peg.2031"/>
<evidence type="ECO:0000313" key="1">
    <source>
        <dbReference type="EMBL" id="KTD25560.1"/>
    </source>
</evidence>
<reference evidence="1 2" key="1">
    <citation type="submission" date="2015-11" db="EMBL/GenBank/DDBJ databases">
        <title>Genomic analysis of 38 Legionella species identifies large and diverse effector repertoires.</title>
        <authorList>
            <person name="Burstein D."/>
            <person name="Amaro F."/>
            <person name="Zusman T."/>
            <person name="Lifshitz Z."/>
            <person name="Cohen O."/>
            <person name="Gilbert J.A."/>
            <person name="Pupko T."/>
            <person name="Shuman H.A."/>
            <person name="Segal G."/>
        </authorList>
    </citation>
    <scope>NUCLEOTIDE SEQUENCE [LARGE SCALE GENOMIC DNA]</scope>
    <source>
        <strain evidence="1 2">PX-1-G2-E2</strain>
    </source>
</reference>
<name>A0A0W0VZP5_9GAMM</name>
<dbReference type="STRING" id="466.Lmac_1924"/>
<evidence type="ECO:0000313" key="2">
    <source>
        <dbReference type="Proteomes" id="UP000054908"/>
    </source>
</evidence>
<gene>
    <name evidence="1" type="ORF">Lmac_1924</name>
</gene>
<organism evidence="1 2">
    <name type="scientific">Legionella maceachernii</name>
    <dbReference type="NCBI Taxonomy" id="466"/>
    <lineage>
        <taxon>Bacteria</taxon>
        <taxon>Pseudomonadati</taxon>
        <taxon>Pseudomonadota</taxon>
        <taxon>Gammaproteobacteria</taxon>
        <taxon>Legionellales</taxon>
        <taxon>Legionellaceae</taxon>
        <taxon>Legionella</taxon>
    </lineage>
</organism>
<protein>
    <submittedName>
        <fullName evidence="1">Uncharacterized protein</fullName>
    </submittedName>
</protein>
<dbReference type="Proteomes" id="UP000054908">
    <property type="component" value="Unassembled WGS sequence"/>
</dbReference>
<dbReference type="InterPro" id="IPR029058">
    <property type="entry name" value="AB_hydrolase_fold"/>
</dbReference>
<sequence>MPCESDIKEIAKTLSFLNETYQIDFIDPLIIAEELPNEAYYHLWQNELEKRCLNYDAFLGFSFGGVILQQCFTLFERIRKPLVLFSTPTFADDKLREKLGKVIQLCKENRVEEALQTLYEDVFYPNKAPLIDYQKYDLEIASKRLIFGLQRALDTDSRDKLRDATVDHLHLIGEFSQLVNKGNVVAPEVGRLVIVPEASMRVLQDNPVYCKNRILEQLNRGVSP</sequence>
<keyword evidence="2" id="KW-1185">Reference proteome</keyword>